<dbReference type="HOGENOM" id="CLU_053278_0_0_6"/>
<proteinExistence type="predicted"/>
<protein>
    <recommendedName>
        <fullName evidence="3">DUF4238 domain-containing protein</fullName>
    </recommendedName>
</protein>
<evidence type="ECO:0000313" key="1">
    <source>
        <dbReference type="EMBL" id="ABX51839.1"/>
    </source>
</evidence>
<dbReference type="Pfam" id="PF14022">
    <property type="entry name" value="DUF4238"/>
    <property type="match status" value="1"/>
</dbReference>
<keyword evidence="1" id="KW-0614">Plasmid</keyword>
<gene>
    <name evidence="1" type="ordered locus">Sbal195_4684</name>
</gene>
<accession>A9L6Q7</accession>
<evidence type="ECO:0008006" key="3">
    <source>
        <dbReference type="Google" id="ProtNLM"/>
    </source>
</evidence>
<organism evidence="1 2">
    <name type="scientific">Shewanella baltica (strain OS195)</name>
    <dbReference type="NCBI Taxonomy" id="399599"/>
    <lineage>
        <taxon>Bacteria</taxon>
        <taxon>Pseudomonadati</taxon>
        <taxon>Pseudomonadota</taxon>
        <taxon>Gammaproteobacteria</taxon>
        <taxon>Alteromonadales</taxon>
        <taxon>Shewanellaceae</taxon>
        <taxon>Shewanella</taxon>
    </lineage>
</organism>
<dbReference type="Proteomes" id="UP000000770">
    <property type="component" value="Plasmid pS19503"/>
</dbReference>
<geneLocation type="plasmid" evidence="1 2">
    <name>pS19503</name>
</geneLocation>
<name>A9L6Q7_SHEB9</name>
<dbReference type="KEGG" id="sbn:Sbal195_4684"/>
<dbReference type="EMBL" id="CP000894">
    <property type="protein sequence ID" value="ABX51839.1"/>
    <property type="molecule type" value="Genomic_DNA"/>
</dbReference>
<reference evidence="1 2" key="1">
    <citation type="submission" date="2007-11" db="EMBL/GenBank/DDBJ databases">
        <title>Complete sequence of plasmid3 pS19503 of Shewanella baltica OS195.</title>
        <authorList>
            <consortium name="US DOE Joint Genome Institute"/>
            <person name="Copeland A."/>
            <person name="Lucas S."/>
            <person name="Lapidus A."/>
            <person name="Barry K."/>
            <person name="Glavina del Rio T."/>
            <person name="Dalin E."/>
            <person name="Tice H."/>
            <person name="Pitluck S."/>
            <person name="Chain P."/>
            <person name="Malfatti S."/>
            <person name="Shin M."/>
            <person name="Vergez L."/>
            <person name="Schmutz J."/>
            <person name="Larimer F."/>
            <person name="Land M."/>
            <person name="Hauser L."/>
            <person name="Kyrpides N."/>
            <person name="Kim E."/>
            <person name="Brettar I."/>
            <person name="Rodrigues J."/>
            <person name="Konstantinidis K."/>
            <person name="Klappenbach J."/>
            <person name="Hofle M."/>
            <person name="Tiedje J."/>
            <person name="Richardson P."/>
        </authorList>
    </citation>
    <scope>NUCLEOTIDE SEQUENCE [LARGE SCALE GENOMIC DNA]</scope>
    <source>
        <strain evidence="1 2">OS195</strain>
        <plasmid evidence="2">Plasmid pS19503</plasmid>
    </source>
</reference>
<dbReference type="InterPro" id="IPR025332">
    <property type="entry name" value="DUF4238"/>
</dbReference>
<sequence>MMHLKNTAKRQHYVPRLLLKRFTDSKEHLWVFDKWERKTFESSIEKVAAENFYYNYKVSGVLRTLENELTGYESKASIIIDSIVENNSLLSLTDDDKYKLSEFISLQYLRTPFAFEQTLNFYDQLMSDLSLKGISPEQVEGYEELTDESLRLWRLSLLSDFKTFTNHFYNKTWFLQASTPTSPFWISDNPISFQNSKRKGERSNIGLEVDGIEVYLPLTKDLTLVLWCGDTTKYICEQYKLMEKELEFKKSHPEQFKYIENVYNCIINGQVFACTDSNVTNLNSLQVKYSSRFIFSSNHNFSLAQEMIDSQPQYIRQR</sequence>
<dbReference type="AlphaFoldDB" id="A9L6Q7"/>
<evidence type="ECO:0000313" key="2">
    <source>
        <dbReference type="Proteomes" id="UP000000770"/>
    </source>
</evidence>